<keyword evidence="2" id="KW-1185">Reference proteome</keyword>
<sequence length="64" mass="7620">MITRLSQNKIVVDYSPLHQQASKKTNFSINIKYLSTKEYINRLWAKRRVKVRAAYILQDLCISY</sequence>
<proteinExistence type="predicted"/>
<protein>
    <submittedName>
        <fullName evidence="1">Uncharacterized protein</fullName>
    </submittedName>
</protein>
<evidence type="ECO:0000313" key="2">
    <source>
        <dbReference type="Proteomes" id="UP000315295"/>
    </source>
</evidence>
<organism evidence="1 2">
    <name type="scientific">Malus baccata</name>
    <name type="common">Siberian crab apple</name>
    <name type="synonym">Pyrus baccata</name>
    <dbReference type="NCBI Taxonomy" id="106549"/>
    <lineage>
        <taxon>Eukaryota</taxon>
        <taxon>Viridiplantae</taxon>
        <taxon>Streptophyta</taxon>
        <taxon>Embryophyta</taxon>
        <taxon>Tracheophyta</taxon>
        <taxon>Spermatophyta</taxon>
        <taxon>Magnoliopsida</taxon>
        <taxon>eudicotyledons</taxon>
        <taxon>Gunneridae</taxon>
        <taxon>Pentapetalae</taxon>
        <taxon>rosids</taxon>
        <taxon>fabids</taxon>
        <taxon>Rosales</taxon>
        <taxon>Rosaceae</taxon>
        <taxon>Amygdaloideae</taxon>
        <taxon>Maleae</taxon>
        <taxon>Malus</taxon>
    </lineage>
</organism>
<dbReference type="Proteomes" id="UP000315295">
    <property type="component" value="Unassembled WGS sequence"/>
</dbReference>
<dbReference type="AlphaFoldDB" id="A0A540KS58"/>
<comment type="caution">
    <text evidence="1">The sequence shown here is derived from an EMBL/GenBank/DDBJ whole genome shotgun (WGS) entry which is preliminary data.</text>
</comment>
<dbReference type="EMBL" id="VIEB01000986">
    <property type="protein sequence ID" value="TQD77064.1"/>
    <property type="molecule type" value="Genomic_DNA"/>
</dbReference>
<name>A0A540KS58_MALBA</name>
<accession>A0A540KS58</accession>
<gene>
    <name evidence="1" type="ORF">C1H46_037391</name>
</gene>
<reference evidence="1 2" key="1">
    <citation type="journal article" date="2019" name="G3 (Bethesda)">
        <title>Sequencing of a Wild Apple (Malus baccata) Genome Unravels the Differences Between Cultivated and Wild Apple Species Regarding Disease Resistance and Cold Tolerance.</title>
        <authorList>
            <person name="Chen X."/>
        </authorList>
    </citation>
    <scope>NUCLEOTIDE SEQUENCE [LARGE SCALE GENOMIC DNA]</scope>
    <source>
        <strain evidence="2">cv. Shandingzi</strain>
        <tissue evidence="1">Leaves</tissue>
    </source>
</reference>
<evidence type="ECO:0000313" key="1">
    <source>
        <dbReference type="EMBL" id="TQD77064.1"/>
    </source>
</evidence>